<accession>A0A3D8RF50</accession>
<name>A0A3D8RF50_9EURO</name>
<gene>
    <name evidence="1" type="ORF">DSM5745_07758</name>
</gene>
<reference evidence="1 2" key="1">
    <citation type="journal article" date="2018" name="IMA Fungus">
        <title>IMA Genome-F 9: Draft genome sequence of Annulohypoxylon stygium, Aspergillus mulundensis, Berkeleyomyces basicola (syn. Thielaviopsis basicola), Ceratocystis smalleyi, two Cercospora beticola strains, Coleophoma cylindrospora, Fusarium fracticaudum, Phialophora cf. hyalina, and Morchella septimelata.</title>
        <authorList>
            <person name="Wingfield B.D."/>
            <person name="Bills G.F."/>
            <person name="Dong Y."/>
            <person name="Huang W."/>
            <person name="Nel W.J."/>
            <person name="Swalarsk-Parry B.S."/>
            <person name="Vaghefi N."/>
            <person name="Wilken P.M."/>
            <person name="An Z."/>
            <person name="de Beer Z.W."/>
            <person name="De Vos L."/>
            <person name="Chen L."/>
            <person name="Duong T.A."/>
            <person name="Gao Y."/>
            <person name="Hammerbacher A."/>
            <person name="Kikkert J.R."/>
            <person name="Li Y."/>
            <person name="Li H."/>
            <person name="Li K."/>
            <person name="Li Q."/>
            <person name="Liu X."/>
            <person name="Ma X."/>
            <person name="Naidoo K."/>
            <person name="Pethybridge S.J."/>
            <person name="Sun J."/>
            <person name="Steenkamp E.T."/>
            <person name="van der Nest M.A."/>
            <person name="van Wyk S."/>
            <person name="Wingfield M.J."/>
            <person name="Xiong C."/>
            <person name="Yue Q."/>
            <person name="Zhang X."/>
        </authorList>
    </citation>
    <scope>NUCLEOTIDE SEQUENCE [LARGE SCALE GENOMIC DNA]</scope>
    <source>
        <strain evidence="1 2">DSM 5745</strain>
    </source>
</reference>
<evidence type="ECO:0000313" key="1">
    <source>
        <dbReference type="EMBL" id="RDW72586.1"/>
    </source>
</evidence>
<dbReference type="InterPro" id="IPR036047">
    <property type="entry name" value="F-box-like_dom_sf"/>
</dbReference>
<organism evidence="1 2">
    <name type="scientific">Aspergillus mulundensis</name>
    <dbReference type="NCBI Taxonomy" id="1810919"/>
    <lineage>
        <taxon>Eukaryota</taxon>
        <taxon>Fungi</taxon>
        <taxon>Dikarya</taxon>
        <taxon>Ascomycota</taxon>
        <taxon>Pezizomycotina</taxon>
        <taxon>Eurotiomycetes</taxon>
        <taxon>Eurotiomycetidae</taxon>
        <taxon>Eurotiales</taxon>
        <taxon>Aspergillaceae</taxon>
        <taxon>Aspergillus</taxon>
        <taxon>Aspergillus subgen. Nidulantes</taxon>
    </lineage>
</organism>
<proteinExistence type="predicted"/>
<protein>
    <recommendedName>
        <fullName evidence="3">F-box domain-containing protein</fullName>
    </recommendedName>
</protein>
<evidence type="ECO:0008006" key="3">
    <source>
        <dbReference type="Google" id="ProtNLM"/>
    </source>
</evidence>
<dbReference type="Proteomes" id="UP000256690">
    <property type="component" value="Unassembled WGS sequence"/>
</dbReference>
<dbReference type="Gene3D" id="1.20.1280.50">
    <property type="match status" value="1"/>
</dbReference>
<dbReference type="SUPFAM" id="SSF81383">
    <property type="entry name" value="F-box domain"/>
    <property type="match status" value="1"/>
</dbReference>
<keyword evidence="2" id="KW-1185">Reference proteome</keyword>
<dbReference type="EMBL" id="PVWQ01000009">
    <property type="protein sequence ID" value="RDW72586.1"/>
    <property type="molecule type" value="Genomic_DNA"/>
</dbReference>
<dbReference type="AlphaFoldDB" id="A0A3D8RF50"/>
<evidence type="ECO:0000313" key="2">
    <source>
        <dbReference type="Proteomes" id="UP000256690"/>
    </source>
</evidence>
<dbReference type="OrthoDB" id="3800738at2759"/>
<dbReference type="RefSeq" id="XP_026601806.1">
    <property type="nucleotide sequence ID" value="XM_026749774.1"/>
</dbReference>
<dbReference type="GeneID" id="38118128"/>
<sequence>MSNSTPHHKIFSIPELVEAILLETDPRTLLTSAQRVCRLWNDLIKNKDELQQALFFKPSRKASSRHGHRQMNPLIPRLWHELFRRKGFATPKYFLPLDPIKAEAYQRPNASWRRMLLYQPPEYRLGIIEYGICNNDAESAEFSELKMQMDETGLRLRHINELLEDGRLVAGCDPLILWTRFGPLGLKHAERKYRDERQLMKSKYALECDVFVFCYSCDMLAKNYRNQSCMEGVENGVENWVRMAVKANGPCPRYRNREPLWEDEEVCEA</sequence>
<comment type="caution">
    <text evidence="1">The sequence shown here is derived from an EMBL/GenBank/DDBJ whole genome shotgun (WGS) entry which is preliminary data.</text>
</comment>
<dbReference type="STRING" id="1810919.A0A3D8RF50"/>